<evidence type="ECO:0000256" key="1">
    <source>
        <dbReference type="SAM" id="MobiDB-lite"/>
    </source>
</evidence>
<dbReference type="RefSeq" id="WP_105867182.1">
    <property type="nucleotide sequence ID" value="NZ_PVLV01000034.1"/>
</dbReference>
<accession>A0A2S9Q285</accession>
<feature type="compositionally biased region" description="Gly residues" evidence="1">
    <location>
        <begin position="18"/>
        <end position="30"/>
    </location>
</feature>
<dbReference type="Proteomes" id="UP000239322">
    <property type="component" value="Unassembled WGS sequence"/>
</dbReference>
<proteinExistence type="predicted"/>
<feature type="region of interest" description="Disordered" evidence="1">
    <location>
        <begin position="1"/>
        <end position="68"/>
    </location>
</feature>
<comment type="caution">
    <text evidence="2">The sequence shown here is derived from an EMBL/GenBank/DDBJ whole genome shotgun (WGS) entry which is preliminary data.</text>
</comment>
<reference evidence="2 3" key="1">
    <citation type="submission" date="2018-03" db="EMBL/GenBank/DDBJ databases">
        <title>Novel Streptomyces sp. from soil.</title>
        <authorList>
            <person name="Tan G.Y.A."/>
            <person name="Lee Z.Y."/>
        </authorList>
    </citation>
    <scope>NUCLEOTIDE SEQUENCE [LARGE SCALE GENOMIC DNA]</scope>
    <source>
        <strain evidence="2 3">ST5x</strain>
    </source>
</reference>
<dbReference type="AlphaFoldDB" id="A0A2S9Q285"/>
<sequence>MGNGNNIAGRDNTVGSGHTVGVGHTVGSGVGSQPVIPRTTTVTVSNGLNANPPDDDPNTLIGGGGQGGPGVTFSPSLIDARIDPNAFSQYTITWNQNDTSANRAQVLWESDGVLLTITTTVQADGTLDTECIADGPAYCAVASPATTNPGVFLWALNDPAQ</sequence>
<keyword evidence="3" id="KW-1185">Reference proteome</keyword>
<gene>
    <name evidence="2" type="ORF">C6N75_02545</name>
</gene>
<evidence type="ECO:0000313" key="3">
    <source>
        <dbReference type="Proteomes" id="UP000239322"/>
    </source>
</evidence>
<feature type="compositionally biased region" description="Polar residues" evidence="1">
    <location>
        <begin position="38"/>
        <end position="49"/>
    </location>
</feature>
<name>A0A2S9Q285_9ACTN</name>
<evidence type="ECO:0000313" key="2">
    <source>
        <dbReference type="EMBL" id="PRH80784.1"/>
    </source>
</evidence>
<organism evidence="2 3">
    <name type="scientific">Streptomyces solincola</name>
    <dbReference type="NCBI Taxonomy" id="2100817"/>
    <lineage>
        <taxon>Bacteria</taxon>
        <taxon>Bacillati</taxon>
        <taxon>Actinomycetota</taxon>
        <taxon>Actinomycetes</taxon>
        <taxon>Kitasatosporales</taxon>
        <taxon>Streptomycetaceae</taxon>
        <taxon>Streptomyces</taxon>
    </lineage>
</organism>
<dbReference type="EMBL" id="PVLV01000034">
    <property type="protein sequence ID" value="PRH80784.1"/>
    <property type="molecule type" value="Genomic_DNA"/>
</dbReference>
<protein>
    <submittedName>
        <fullName evidence="2">Uncharacterized protein</fullName>
    </submittedName>
</protein>